<accession>A0AAI9TXM3</accession>
<dbReference type="AlphaFoldDB" id="A0AAI9TXM3"/>
<evidence type="ECO:0000313" key="2">
    <source>
        <dbReference type="Proteomes" id="UP001239213"/>
    </source>
</evidence>
<gene>
    <name evidence="1" type="ORF">CCUS01_12224</name>
</gene>
<dbReference type="Proteomes" id="UP001239213">
    <property type="component" value="Unassembled WGS sequence"/>
</dbReference>
<protein>
    <submittedName>
        <fullName evidence="1">Uncharacterized protein</fullName>
    </submittedName>
</protein>
<keyword evidence="2" id="KW-1185">Reference proteome</keyword>
<organism evidence="1 2">
    <name type="scientific">Colletotrichum cuscutae</name>
    <dbReference type="NCBI Taxonomy" id="1209917"/>
    <lineage>
        <taxon>Eukaryota</taxon>
        <taxon>Fungi</taxon>
        <taxon>Dikarya</taxon>
        <taxon>Ascomycota</taxon>
        <taxon>Pezizomycotina</taxon>
        <taxon>Sordariomycetes</taxon>
        <taxon>Hypocreomycetidae</taxon>
        <taxon>Glomerellales</taxon>
        <taxon>Glomerellaceae</taxon>
        <taxon>Colletotrichum</taxon>
        <taxon>Colletotrichum acutatum species complex</taxon>
    </lineage>
</organism>
<evidence type="ECO:0000313" key="1">
    <source>
        <dbReference type="EMBL" id="KAK1446697.1"/>
    </source>
</evidence>
<reference evidence="1" key="1">
    <citation type="submission" date="2016-11" db="EMBL/GenBank/DDBJ databases">
        <title>The genome sequence of Colletotrichum cuscutae.</title>
        <authorList>
            <person name="Baroncelli R."/>
        </authorList>
    </citation>
    <scope>NUCLEOTIDE SEQUENCE</scope>
    <source>
        <strain evidence="1">IMI 304802</strain>
    </source>
</reference>
<comment type="caution">
    <text evidence="1">The sequence shown here is derived from an EMBL/GenBank/DDBJ whole genome shotgun (WGS) entry which is preliminary data.</text>
</comment>
<name>A0AAI9TXM3_9PEZI</name>
<dbReference type="EMBL" id="MPDP01000316">
    <property type="protein sequence ID" value="KAK1446697.1"/>
    <property type="molecule type" value="Genomic_DNA"/>
</dbReference>
<proteinExistence type="predicted"/>
<sequence>MPLLARHGSSRRVYSPALLCHPGVNTLIDRHTAGVRRTSSKKKLWSSFRGTAVKNLLARGYSLSLSLPAYRHERVIPRAKGTRCQARISTPTHVTQSSFCFERAKHMPGAELRETHHCRDVNLTNWRGEALHALPPPFPHLSQHILLRARGISSMASRTSCLFPNCGVMA</sequence>